<proteinExistence type="predicted"/>
<dbReference type="Pfam" id="PF04018">
    <property type="entry name" value="VCA0040-like"/>
    <property type="match status" value="1"/>
</dbReference>
<keyword evidence="1" id="KW-0812">Transmembrane</keyword>
<feature type="transmembrane region" description="Helical" evidence="1">
    <location>
        <begin position="124"/>
        <end position="142"/>
    </location>
</feature>
<evidence type="ECO:0008006" key="4">
    <source>
        <dbReference type="Google" id="ProtNLM"/>
    </source>
</evidence>
<accession>A0A6C2TXE4</accession>
<feature type="transmembrane region" description="Helical" evidence="1">
    <location>
        <begin position="278"/>
        <end position="298"/>
    </location>
</feature>
<dbReference type="PANTHER" id="PTHR37308">
    <property type="entry name" value="INTEGRAL MEMBRANE PROTEIN"/>
    <property type="match status" value="1"/>
</dbReference>
<keyword evidence="1" id="KW-1133">Transmembrane helix</keyword>
<reference evidence="2 3" key="1">
    <citation type="submission" date="2019-04" db="EMBL/GenBank/DDBJ databases">
        <authorList>
            <person name="Van Vliet M D."/>
        </authorList>
    </citation>
    <scope>NUCLEOTIDE SEQUENCE [LARGE SCALE GENOMIC DNA]</scope>
    <source>
        <strain evidence="2 3">F1</strain>
    </source>
</reference>
<gene>
    <name evidence="2" type="ORF">PDESU_00793</name>
</gene>
<evidence type="ECO:0000256" key="1">
    <source>
        <dbReference type="SAM" id="Phobius"/>
    </source>
</evidence>
<organism evidence="2 3">
    <name type="scientific">Pontiella desulfatans</name>
    <dbReference type="NCBI Taxonomy" id="2750659"/>
    <lineage>
        <taxon>Bacteria</taxon>
        <taxon>Pseudomonadati</taxon>
        <taxon>Kiritimatiellota</taxon>
        <taxon>Kiritimatiellia</taxon>
        <taxon>Kiritimatiellales</taxon>
        <taxon>Pontiellaceae</taxon>
        <taxon>Pontiella</taxon>
    </lineage>
</organism>
<feature type="transmembrane region" description="Helical" evidence="1">
    <location>
        <begin position="154"/>
        <end position="177"/>
    </location>
</feature>
<evidence type="ECO:0000313" key="3">
    <source>
        <dbReference type="Proteomes" id="UP000366872"/>
    </source>
</evidence>
<feature type="transmembrane region" description="Helical" evidence="1">
    <location>
        <begin position="228"/>
        <end position="245"/>
    </location>
</feature>
<name>A0A6C2TXE4_PONDE</name>
<dbReference type="PANTHER" id="PTHR37308:SF1">
    <property type="entry name" value="POLYPRENYL-PHOSPHATE TRANSPORTER"/>
    <property type="match status" value="1"/>
</dbReference>
<feature type="transmembrane region" description="Helical" evidence="1">
    <location>
        <begin position="197"/>
        <end position="216"/>
    </location>
</feature>
<feature type="transmembrane region" description="Helical" evidence="1">
    <location>
        <begin position="67"/>
        <end position="85"/>
    </location>
</feature>
<dbReference type="EMBL" id="CAAHFG010000001">
    <property type="protein sequence ID" value="VGO12242.1"/>
    <property type="molecule type" value="Genomic_DNA"/>
</dbReference>
<dbReference type="InterPro" id="IPR007163">
    <property type="entry name" value="VCA0040-like"/>
</dbReference>
<feature type="transmembrane region" description="Helical" evidence="1">
    <location>
        <begin position="97"/>
        <end position="118"/>
    </location>
</feature>
<keyword evidence="3" id="KW-1185">Reference proteome</keyword>
<dbReference type="AlphaFoldDB" id="A0A6C2TXE4"/>
<dbReference type="Proteomes" id="UP000366872">
    <property type="component" value="Unassembled WGS sequence"/>
</dbReference>
<keyword evidence="1" id="KW-0472">Membrane</keyword>
<sequence>MIDYISNMLKGALMGAANVIPGVSGGTMALLTGIFEKLINTIKSFDTKAIKLGCTFKFKELFEHIDIKFLSAIGIGVVASILSVARLLEYLFESHALYVWSFFFGLILASVYFVGLRIGKRSGSVVALFILGTAVAAALAFLEPAEQNASIPYLLICGAVAMCSMILPGLSGSYVLLLMGNYQLVMIDAINNFDFKVLIPVGIGAVGGLVVFARLLSWIFKKFHDQTIALLTGFIFGSLAILWPWKTPDIKTFQDGDAIKEKVVGYFYQLPELNAETGIAIAIMLAGIVIIALVETMAGKLKTT</sequence>
<protein>
    <recommendedName>
        <fullName evidence="4">DUF368 domain-containing protein</fullName>
    </recommendedName>
</protein>
<dbReference type="RefSeq" id="WP_136077926.1">
    <property type="nucleotide sequence ID" value="NZ_CAAHFG010000001.1"/>
</dbReference>
<feature type="transmembrane region" description="Helical" evidence="1">
    <location>
        <begin position="12"/>
        <end position="35"/>
    </location>
</feature>
<evidence type="ECO:0000313" key="2">
    <source>
        <dbReference type="EMBL" id="VGO12242.1"/>
    </source>
</evidence>